<dbReference type="PANTHER" id="PTHR33780">
    <property type="entry name" value="EXPRESSED PROTEIN"/>
    <property type="match status" value="1"/>
</dbReference>
<dbReference type="Proteomes" id="UP000595140">
    <property type="component" value="Unassembled WGS sequence"/>
</dbReference>
<evidence type="ECO:0000313" key="5">
    <source>
        <dbReference type="Proteomes" id="UP000595140"/>
    </source>
</evidence>
<proteinExistence type="predicted"/>
<dbReference type="PANTHER" id="PTHR33780:SF3">
    <property type="entry name" value="EXPRESSED PROTEIN"/>
    <property type="match status" value="1"/>
</dbReference>
<protein>
    <recommendedName>
        <fullName evidence="3">DUF7953 domain-containing protein</fullName>
    </recommendedName>
</protein>
<dbReference type="OrthoDB" id="2014701at2759"/>
<keyword evidence="1" id="KW-1133">Transmembrane helix</keyword>
<organism evidence="4 5">
    <name type="scientific">Cuscuta campestris</name>
    <dbReference type="NCBI Taxonomy" id="132261"/>
    <lineage>
        <taxon>Eukaryota</taxon>
        <taxon>Viridiplantae</taxon>
        <taxon>Streptophyta</taxon>
        <taxon>Embryophyta</taxon>
        <taxon>Tracheophyta</taxon>
        <taxon>Spermatophyta</taxon>
        <taxon>Magnoliopsida</taxon>
        <taxon>eudicotyledons</taxon>
        <taxon>Gunneridae</taxon>
        <taxon>Pentapetalae</taxon>
        <taxon>asterids</taxon>
        <taxon>lamiids</taxon>
        <taxon>Solanales</taxon>
        <taxon>Convolvulaceae</taxon>
        <taxon>Cuscuteae</taxon>
        <taxon>Cuscuta</taxon>
        <taxon>Cuscuta subgen. Grammica</taxon>
        <taxon>Cuscuta sect. Cleistogrammica</taxon>
    </lineage>
</organism>
<reference evidence="4 5" key="1">
    <citation type="submission" date="2018-04" db="EMBL/GenBank/DDBJ databases">
        <authorList>
            <person name="Vogel A."/>
        </authorList>
    </citation>
    <scope>NUCLEOTIDE SEQUENCE [LARGE SCALE GENOMIC DNA]</scope>
</reference>
<name>A0A484N7E0_9ASTE</name>
<accession>A0A484N7E0</accession>
<feature type="signal peptide" evidence="2">
    <location>
        <begin position="1"/>
        <end position="28"/>
    </location>
</feature>
<dbReference type="InterPro" id="IPR057713">
    <property type="entry name" value="DUF7953"/>
</dbReference>
<feature type="transmembrane region" description="Helical" evidence="1">
    <location>
        <begin position="164"/>
        <end position="186"/>
    </location>
</feature>
<dbReference type="AlphaFoldDB" id="A0A484N7E0"/>
<sequence>MRIFRRSRSRVSILSFILLCWLPELINAAIVTLDSIEIYDTHEFLGLEPTIYFQCNGENQTTMPDVKEKGVFYSFKGEESWQPLVELHNKKCKRCGFYEDDSMKPRDVFDEWEFCASDFSSTDGKYIHFKDKELNATFLCPECAHPVGPPQHSGPSNEKAMTHWAFIVVIGATVSVVFALGMVTSYKLWQKRKRQQEQARFIRLFEGDDDVDDEFGFSPLSHVT</sequence>
<keyword evidence="5" id="KW-1185">Reference proteome</keyword>
<keyword evidence="2" id="KW-0732">Signal</keyword>
<evidence type="ECO:0000256" key="1">
    <source>
        <dbReference type="SAM" id="Phobius"/>
    </source>
</evidence>
<feature type="domain" description="DUF7953" evidence="3">
    <location>
        <begin position="29"/>
        <end position="141"/>
    </location>
</feature>
<keyword evidence="1" id="KW-0812">Transmembrane</keyword>
<gene>
    <name evidence="4" type="ORF">CCAM_LOCUS38739</name>
</gene>
<dbReference type="Pfam" id="PF25829">
    <property type="entry name" value="DUF7953"/>
    <property type="match status" value="1"/>
</dbReference>
<evidence type="ECO:0000313" key="4">
    <source>
        <dbReference type="EMBL" id="VFQ96963.1"/>
    </source>
</evidence>
<feature type="chain" id="PRO_5019740231" description="DUF7953 domain-containing protein" evidence="2">
    <location>
        <begin position="29"/>
        <end position="224"/>
    </location>
</feature>
<dbReference type="EMBL" id="OOIL02006272">
    <property type="protein sequence ID" value="VFQ96963.1"/>
    <property type="molecule type" value="Genomic_DNA"/>
</dbReference>
<keyword evidence="1" id="KW-0472">Membrane</keyword>
<evidence type="ECO:0000256" key="2">
    <source>
        <dbReference type="SAM" id="SignalP"/>
    </source>
</evidence>
<evidence type="ECO:0000259" key="3">
    <source>
        <dbReference type="Pfam" id="PF25829"/>
    </source>
</evidence>